<evidence type="ECO:0000259" key="1">
    <source>
        <dbReference type="Pfam" id="PF12728"/>
    </source>
</evidence>
<dbReference type="Proteomes" id="UP000260642">
    <property type="component" value="Unassembled WGS sequence"/>
</dbReference>
<dbReference type="GO" id="GO:0003677">
    <property type="term" value="F:DNA binding"/>
    <property type="evidence" value="ECO:0007669"/>
    <property type="project" value="UniProtKB-KW"/>
</dbReference>
<dbReference type="Pfam" id="PF12728">
    <property type="entry name" value="HTH_17"/>
    <property type="match status" value="1"/>
</dbReference>
<reference evidence="2 3" key="1">
    <citation type="submission" date="2018-08" db="EMBL/GenBank/DDBJ databases">
        <title>A genome reference for cultivated species of the human gut microbiota.</title>
        <authorList>
            <person name="Zou Y."/>
            <person name="Xue W."/>
            <person name="Luo G."/>
        </authorList>
    </citation>
    <scope>NUCLEOTIDE SEQUENCE [LARGE SCALE GENOMIC DNA]</scope>
    <source>
        <strain evidence="2 3">TM10-3</strain>
    </source>
</reference>
<name>A0A3E4E4T1_9FIRM</name>
<dbReference type="InterPro" id="IPR041657">
    <property type="entry name" value="HTH_17"/>
</dbReference>
<evidence type="ECO:0000313" key="3">
    <source>
        <dbReference type="Proteomes" id="UP000260642"/>
    </source>
</evidence>
<protein>
    <submittedName>
        <fullName evidence="2">DNA-binding protein</fullName>
    </submittedName>
</protein>
<comment type="caution">
    <text evidence="2">The sequence shown here is derived from an EMBL/GenBank/DDBJ whole genome shotgun (WGS) entry which is preliminary data.</text>
</comment>
<feature type="domain" description="Helix-turn-helix" evidence="1">
    <location>
        <begin position="38"/>
        <end position="86"/>
    </location>
</feature>
<proteinExistence type="predicted"/>
<gene>
    <name evidence="2" type="ORF">DXD95_13895</name>
</gene>
<organism evidence="2 3">
    <name type="scientific">Agathobacter rectalis</name>
    <dbReference type="NCBI Taxonomy" id="39491"/>
    <lineage>
        <taxon>Bacteria</taxon>
        <taxon>Bacillati</taxon>
        <taxon>Bacillota</taxon>
        <taxon>Clostridia</taxon>
        <taxon>Lachnospirales</taxon>
        <taxon>Lachnospiraceae</taxon>
        <taxon>Agathobacter</taxon>
    </lineage>
</organism>
<evidence type="ECO:0000313" key="2">
    <source>
        <dbReference type="EMBL" id="RGI65780.1"/>
    </source>
</evidence>
<dbReference type="EMBL" id="QSOB01000036">
    <property type="protein sequence ID" value="RGI65780.1"/>
    <property type="molecule type" value="Genomic_DNA"/>
</dbReference>
<dbReference type="AlphaFoldDB" id="A0A3E4E4T1"/>
<dbReference type="NCBIfam" id="TIGR01764">
    <property type="entry name" value="excise"/>
    <property type="match status" value="1"/>
</dbReference>
<sequence length="86" mass="9658">MTLLNVCILLLSHGKELLLLVISDTSNTEAPKKEKKTYTVEEIAEQLCVSKKVAYALVKSGQFAYVRAGRAIRVSKDSFDKWLNQN</sequence>
<dbReference type="InterPro" id="IPR010093">
    <property type="entry name" value="SinI_DNA-bd"/>
</dbReference>
<keyword evidence="2" id="KW-0238">DNA-binding</keyword>
<accession>A0A3E4E4T1</accession>